<dbReference type="PROSITE" id="PS50097">
    <property type="entry name" value="BTB"/>
    <property type="match status" value="1"/>
</dbReference>
<evidence type="ECO:0000313" key="4">
    <source>
        <dbReference type="Proteomes" id="UP000308133"/>
    </source>
</evidence>
<dbReference type="Gene3D" id="3.30.710.10">
    <property type="entry name" value="Potassium Channel Kv1.1, Chain A"/>
    <property type="match status" value="1"/>
</dbReference>
<dbReference type="AlphaFoldDB" id="A0A4U7AYS9"/>
<evidence type="ECO:0000256" key="1">
    <source>
        <dbReference type="SAM" id="MobiDB-lite"/>
    </source>
</evidence>
<organism evidence="3 4">
    <name type="scientific">Elsinoe australis</name>
    <dbReference type="NCBI Taxonomy" id="40998"/>
    <lineage>
        <taxon>Eukaryota</taxon>
        <taxon>Fungi</taxon>
        <taxon>Dikarya</taxon>
        <taxon>Ascomycota</taxon>
        <taxon>Pezizomycotina</taxon>
        <taxon>Dothideomycetes</taxon>
        <taxon>Dothideomycetidae</taxon>
        <taxon>Myriangiales</taxon>
        <taxon>Elsinoaceae</taxon>
        <taxon>Elsinoe</taxon>
    </lineage>
</organism>
<feature type="region of interest" description="Disordered" evidence="1">
    <location>
        <begin position="1"/>
        <end position="79"/>
    </location>
</feature>
<dbReference type="EMBL" id="PTQR01000054">
    <property type="protein sequence ID" value="TKX23509.1"/>
    <property type="molecule type" value="Genomic_DNA"/>
</dbReference>
<dbReference type="CDD" id="cd18186">
    <property type="entry name" value="BTB_POZ_ZBTB_KLHL-like"/>
    <property type="match status" value="1"/>
</dbReference>
<comment type="caution">
    <text evidence="3">The sequence shown here is derived from an EMBL/GenBank/DDBJ whole genome shotgun (WGS) entry which is preliminary data.</text>
</comment>
<dbReference type="SUPFAM" id="SSF54695">
    <property type="entry name" value="POZ domain"/>
    <property type="match status" value="1"/>
</dbReference>
<feature type="compositionally biased region" description="Polar residues" evidence="1">
    <location>
        <begin position="33"/>
        <end position="58"/>
    </location>
</feature>
<feature type="domain" description="BTB" evidence="2">
    <location>
        <begin position="282"/>
        <end position="339"/>
    </location>
</feature>
<feature type="region of interest" description="Disordered" evidence="1">
    <location>
        <begin position="194"/>
        <end position="245"/>
    </location>
</feature>
<name>A0A4U7AYS9_9PEZI</name>
<protein>
    <recommendedName>
        <fullName evidence="2">BTB domain-containing protein</fullName>
    </recommendedName>
</protein>
<evidence type="ECO:0000313" key="3">
    <source>
        <dbReference type="EMBL" id="TKX23509.1"/>
    </source>
</evidence>
<feature type="compositionally biased region" description="Polar residues" evidence="1">
    <location>
        <begin position="204"/>
        <end position="217"/>
    </location>
</feature>
<gene>
    <name evidence="3" type="ORF">C1H76_4579</name>
</gene>
<accession>A0A4U7AYS9</accession>
<reference evidence="3 4" key="1">
    <citation type="submission" date="2018-02" db="EMBL/GenBank/DDBJ databases">
        <title>Draft genome sequences of Elsinoe sp., causing black scab on jojoba.</title>
        <authorList>
            <person name="Stodart B."/>
            <person name="Jeffress S."/>
            <person name="Ash G."/>
            <person name="Arun Chinnappa K."/>
        </authorList>
    </citation>
    <scope>NUCLEOTIDE SEQUENCE [LARGE SCALE GENOMIC DNA]</scope>
    <source>
        <strain evidence="3 4">Hillstone_2</strain>
    </source>
</reference>
<evidence type="ECO:0000259" key="2">
    <source>
        <dbReference type="PROSITE" id="PS50097"/>
    </source>
</evidence>
<dbReference type="InterPro" id="IPR011333">
    <property type="entry name" value="SKP1/BTB/POZ_sf"/>
</dbReference>
<proteinExistence type="predicted"/>
<dbReference type="Proteomes" id="UP000308133">
    <property type="component" value="Unassembled WGS sequence"/>
</dbReference>
<sequence>MSASTNAPIDSAHPDQPSQAAPGAFPAHPSAPPQTMASLEQTTPAASAPPQTVASLERTNPPAPRPPQTIASLEPATPTTEKAVLKNEQASTIIVPTTAFTTHETFIVSVPVESHTGATPAPQVAPTSIILPPPTPSTALVINVPPTPDPVTVAPAFPPALAVVPTPHTSPEQPKIAEPPHHPVERVDTLADLPPHAGLRSRRNSASDSTSAQSAKSKPSGLPLPTRPAYGRAASSGDLRGGMPSPMIPTGAVEVLVASIHMEHNMHAASPAHQHAGPLALIDLYSGKNKKHFPVHRHLLVTKVPYFHNLFSHDTSPGPNRLTFEDLDEYGFALFQHYLSLYVLALKFGIESLQNDAMDLCRAYYRRQSMTAPAYRIEYIYTYTSEPNHMRNFLTTTAAYRCLCEAPSGPGDYMSDSLKSLLAKQSDFGVDFAEALIKLSKNGLVDVRKGSDCVFHVHSDGKVCETIGLEPYQSG</sequence>
<dbReference type="InterPro" id="IPR000210">
    <property type="entry name" value="BTB/POZ_dom"/>
</dbReference>